<protein>
    <submittedName>
        <fullName evidence="2">Transglutaminase domain-containing protein</fullName>
    </submittedName>
</protein>
<evidence type="ECO:0000313" key="2">
    <source>
        <dbReference type="EMBL" id="WUX51371.1"/>
    </source>
</evidence>
<gene>
    <name evidence="2" type="ORF">OG442_07385</name>
</gene>
<name>A0ABZ1ZYE5_STRNV</name>
<sequence length="334" mass="36683">MHASNSILLHDLVSGLSRFRFIPPDAAHYDTDVAAAAALLNTPPENILELADHGMPCRYQPDIGPLFDLADVMNAGNNSRSGRTAPELTAIFLMRFSAGPSRGWLDPKKWMVTVRAPDARPGRYQLSDVDPTGPGIVSLIPEGVGWAVVGSGTGTRRYQTAVQLTGTCDRVHDPRAEDVYQQMLDDLYAGRVTYQVVSEALRLDHHRAWELGMADCMVVSRVIADRLRDLGLTARARRGLLLGPVGSEHAWCEVWEDGRWKTVDVGFAHNPTGRPWMHRPAATDEFVAACFGSRFNRLLPCTAPDAASLILDRLEGRPRAMNHLIGATAWNGTQ</sequence>
<dbReference type="InterPro" id="IPR038765">
    <property type="entry name" value="Papain-like_cys_pep_sf"/>
</dbReference>
<feature type="domain" description="Transglutaminase-like" evidence="1">
    <location>
        <begin position="208"/>
        <end position="267"/>
    </location>
</feature>
<dbReference type="EMBL" id="CP109495">
    <property type="protein sequence ID" value="WUX51371.1"/>
    <property type="molecule type" value="Genomic_DNA"/>
</dbReference>
<dbReference type="SMART" id="SM00460">
    <property type="entry name" value="TGc"/>
    <property type="match status" value="1"/>
</dbReference>
<dbReference type="InterPro" id="IPR002931">
    <property type="entry name" value="Transglutaminase-like"/>
</dbReference>
<organism evidence="2 3">
    <name type="scientific">Streptomyces niveus</name>
    <name type="common">Streptomyces spheroides</name>
    <dbReference type="NCBI Taxonomy" id="193462"/>
    <lineage>
        <taxon>Bacteria</taxon>
        <taxon>Bacillati</taxon>
        <taxon>Actinomycetota</taxon>
        <taxon>Actinomycetes</taxon>
        <taxon>Kitasatosporales</taxon>
        <taxon>Streptomycetaceae</taxon>
        <taxon>Streptomyces</taxon>
    </lineage>
</organism>
<accession>A0ABZ1ZYE5</accession>
<proteinExistence type="predicted"/>
<evidence type="ECO:0000313" key="3">
    <source>
        <dbReference type="Proteomes" id="UP001432209"/>
    </source>
</evidence>
<dbReference type="Proteomes" id="UP001432209">
    <property type="component" value="Chromosome"/>
</dbReference>
<dbReference type="RefSeq" id="WP_329075025.1">
    <property type="nucleotide sequence ID" value="NZ_CP109495.1"/>
</dbReference>
<keyword evidence="3" id="KW-1185">Reference proteome</keyword>
<dbReference type="SUPFAM" id="SSF54001">
    <property type="entry name" value="Cysteine proteinases"/>
    <property type="match status" value="1"/>
</dbReference>
<evidence type="ECO:0000259" key="1">
    <source>
        <dbReference type="SMART" id="SM00460"/>
    </source>
</evidence>
<dbReference type="Pfam" id="PF01841">
    <property type="entry name" value="Transglut_core"/>
    <property type="match status" value="1"/>
</dbReference>
<reference evidence="2" key="1">
    <citation type="submission" date="2022-10" db="EMBL/GenBank/DDBJ databases">
        <title>The complete genomes of actinobacterial strains from the NBC collection.</title>
        <authorList>
            <person name="Joergensen T.S."/>
            <person name="Alvarez Arevalo M."/>
            <person name="Sterndorff E.B."/>
            <person name="Faurdal D."/>
            <person name="Vuksanovic O."/>
            <person name="Mourched A.-S."/>
            <person name="Charusanti P."/>
            <person name="Shaw S."/>
            <person name="Blin K."/>
            <person name="Weber T."/>
        </authorList>
    </citation>
    <scope>NUCLEOTIDE SEQUENCE</scope>
    <source>
        <strain evidence="2">NBC_01432</strain>
    </source>
</reference>
<dbReference type="Gene3D" id="3.10.620.30">
    <property type="match status" value="1"/>
</dbReference>